<keyword evidence="8" id="KW-1185">Reference proteome</keyword>
<dbReference type="RefSeq" id="WP_158041279.1">
    <property type="nucleotide sequence ID" value="NZ_JACCFV010000001.1"/>
</dbReference>
<evidence type="ECO:0000256" key="4">
    <source>
        <dbReference type="ARBA" id="ARBA00023136"/>
    </source>
</evidence>
<dbReference type="PANTHER" id="PTHR31851">
    <property type="entry name" value="FE(2+)/MN(2+) TRANSPORTER PCL1"/>
    <property type="match status" value="1"/>
</dbReference>
<keyword evidence="2 6" id="KW-0812">Transmembrane</keyword>
<feature type="transmembrane region" description="Helical" evidence="6">
    <location>
        <begin position="157"/>
        <end position="179"/>
    </location>
</feature>
<feature type="region of interest" description="Disordered" evidence="5">
    <location>
        <begin position="1"/>
        <end position="20"/>
    </location>
</feature>
<gene>
    <name evidence="7" type="ORF">F8O01_12525</name>
</gene>
<dbReference type="Pfam" id="PF01988">
    <property type="entry name" value="VIT1"/>
    <property type="match status" value="1"/>
</dbReference>
<dbReference type="GO" id="GO:0030026">
    <property type="term" value="P:intracellular manganese ion homeostasis"/>
    <property type="evidence" value="ECO:0007669"/>
    <property type="project" value="InterPro"/>
</dbReference>
<keyword evidence="4 6" id="KW-0472">Membrane</keyword>
<dbReference type="Proteomes" id="UP000467240">
    <property type="component" value="Unassembled WGS sequence"/>
</dbReference>
<keyword evidence="3 6" id="KW-1133">Transmembrane helix</keyword>
<feature type="compositionally biased region" description="Pro residues" evidence="5">
    <location>
        <begin position="1"/>
        <end position="11"/>
    </location>
</feature>
<evidence type="ECO:0000256" key="6">
    <source>
        <dbReference type="SAM" id="Phobius"/>
    </source>
</evidence>
<feature type="transmembrane region" description="Helical" evidence="6">
    <location>
        <begin position="218"/>
        <end position="238"/>
    </location>
</feature>
<proteinExistence type="predicted"/>
<comment type="subcellular location">
    <subcellularLocation>
        <location evidence="1">Endomembrane system</location>
        <topology evidence="1">Multi-pass membrane protein</topology>
    </subcellularLocation>
</comment>
<dbReference type="GO" id="GO:0012505">
    <property type="term" value="C:endomembrane system"/>
    <property type="evidence" value="ECO:0007669"/>
    <property type="project" value="UniProtKB-SubCell"/>
</dbReference>
<feature type="transmembrane region" description="Helical" evidence="6">
    <location>
        <begin position="185"/>
        <end position="206"/>
    </location>
</feature>
<protein>
    <submittedName>
        <fullName evidence="7">VIT family protein</fullName>
    </submittedName>
</protein>
<feature type="transmembrane region" description="Helical" evidence="6">
    <location>
        <begin position="57"/>
        <end position="80"/>
    </location>
</feature>
<evidence type="ECO:0000256" key="2">
    <source>
        <dbReference type="ARBA" id="ARBA00022692"/>
    </source>
</evidence>
<accession>A0A7J5BPL9</accession>
<evidence type="ECO:0000256" key="1">
    <source>
        <dbReference type="ARBA" id="ARBA00004127"/>
    </source>
</evidence>
<dbReference type="OrthoDB" id="188924at2"/>
<dbReference type="CDD" id="cd02432">
    <property type="entry name" value="Nodulin-21_like_1"/>
    <property type="match status" value="1"/>
</dbReference>
<reference evidence="7 8" key="1">
    <citation type="submission" date="2019-09" db="EMBL/GenBank/DDBJ databases">
        <title>Phylogeny of genus Pseudoclavibacter and closely related genus.</title>
        <authorList>
            <person name="Li Y."/>
        </authorList>
    </citation>
    <scope>NUCLEOTIDE SEQUENCE [LARGE SCALE GENOMIC DNA]</scope>
    <source>
        <strain evidence="7 8">DSM 23821</strain>
    </source>
</reference>
<organism evidence="7 8">
    <name type="scientific">Pseudoclavibacter chungangensis</name>
    <dbReference type="NCBI Taxonomy" id="587635"/>
    <lineage>
        <taxon>Bacteria</taxon>
        <taxon>Bacillati</taxon>
        <taxon>Actinomycetota</taxon>
        <taxon>Actinomycetes</taxon>
        <taxon>Micrococcales</taxon>
        <taxon>Microbacteriaceae</taxon>
        <taxon>Pseudoclavibacter</taxon>
    </lineage>
</organism>
<sequence length="241" mass="24937">MSTIPSPTPHPGEPHQEGNSSRLNWLRAGVLGSNDGIVSVSALVVGVAAATSESSPVLIAGIASLAAGAISMALGEYVSVSTQRDSERSMIALERAELRDMPEEELEELTGIYQSRGLSRETAELVAKELTAHDALGAHLSAELHLDQHDLVNPWQAAAASALSFTVGGLIPLLAILLTPLDWRIAATFAAVVVALVITGWLSAWLGGSAKGKAIVRIVFGGVLALAVTYTIGALFGVTGV</sequence>
<comment type="caution">
    <text evidence="7">The sequence shown here is derived from an EMBL/GenBank/DDBJ whole genome shotgun (WGS) entry which is preliminary data.</text>
</comment>
<evidence type="ECO:0000256" key="3">
    <source>
        <dbReference type="ARBA" id="ARBA00022989"/>
    </source>
</evidence>
<dbReference type="AlphaFoldDB" id="A0A7J5BPL9"/>
<evidence type="ECO:0000256" key="5">
    <source>
        <dbReference type="SAM" id="MobiDB-lite"/>
    </source>
</evidence>
<name>A0A7J5BPL9_9MICO</name>
<evidence type="ECO:0000313" key="7">
    <source>
        <dbReference type="EMBL" id="KAB1655083.1"/>
    </source>
</evidence>
<evidence type="ECO:0000313" key="8">
    <source>
        <dbReference type="Proteomes" id="UP000467240"/>
    </source>
</evidence>
<dbReference type="GO" id="GO:0005384">
    <property type="term" value="F:manganese ion transmembrane transporter activity"/>
    <property type="evidence" value="ECO:0007669"/>
    <property type="project" value="InterPro"/>
</dbReference>
<dbReference type="EMBL" id="WBJZ01000016">
    <property type="protein sequence ID" value="KAB1655083.1"/>
    <property type="molecule type" value="Genomic_DNA"/>
</dbReference>
<dbReference type="InterPro" id="IPR008217">
    <property type="entry name" value="Ccc1_fam"/>
</dbReference>